<name>A0ABW8T4F1_9CLOT</name>
<dbReference type="PANTHER" id="PTHR39321:SF3">
    <property type="entry name" value="PHOSPHOPANTETHEINE ADENYLYLTRANSFERASE"/>
    <property type="match status" value="1"/>
</dbReference>
<keyword evidence="6 10" id="KW-0547">Nucleotide-binding</keyword>
<dbReference type="CDD" id="cd02165">
    <property type="entry name" value="NMNAT"/>
    <property type="match status" value="1"/>
</dbReference>
<evidence type="ECO:0000256" key="6">
    <source>
        <dbReference type="ARBA" id="ARBA00022741"/>
    </source>
</evidence>
<evidence type="ECO:0000256" key="8">
    <source>
        <dbReference type="ARBA" id="ARBA00023027"/>
    </source>
</evidence>
<dbReference type="NCBIfam" id="NF000840">
    <property type="entry name" value="PRK00071.1-3"/>
    <property type="match status" value="1"/>
</dbReference>
<accession>A0ABW8T4F1</accession>
<dbReference type="InterPro" id="IPR014729">
    <property type="entry name" value="Rossmann-like_a/b/a_fold"/>
</dbReference>
<dbReference type="EMBL" id="JBJHZZ010000006">
    <property type="protein sequence ID" value="MFL0247446.1"/>
    <property type="molecule type" value="Genomic_DNA"/>
</dbReference>
<evidence type="ECO:0000256" key="5">
    <source>
        <dbReference type="ARBA" id="ARBA00022695"/>
    </source>
</evidence>
<keyword evidence="8 10" id="KW-0520">NAD</keyword>
<evidence type="ECO:0000256" key="4">
    <source>
        <dbReference type="ARBA" id="ARBA00022679"/>
    </source>
</evidence>
<comment type="catalytic activity">
    <reaction evidence="9 10">
        <text>nicotinate beta-D-ribonucleotide + ATP + H(+) = deamido-NAD(+) + diphosphate</text>
        <dbReference type="Rhea" id="RHEA:22860"/>
        <dbReference type="ChEBI" id="CHEBI:15378"/>
        <dbReference type="ChEBI" id="CHEBI:30616"/>
        <dbReference type="ChEBI" id="CHEBI:33019"/>
        <dbReference type="ChEBI" id="CHEBI:57502"/>
        <dbReference type="ChEBI" id="CHEBI:58437"/>
        <dbReference type="EC" id="2.7.7.18"/>
    </reaction>
</comment>
<comment type="pathway">
    <text evidence="2 10">Cofactor biosynthesis; NAD(+) biosynthesis; deamido-NAD(+) from nicotinate D-ribonucleotide: step 1/1.</text>
</comment>
<feature type="domain" description="Cytidyltransferase-like" evidence="11">
    <location>
        <begin position="6"/>
        <end position="173"/>
    </location>
</feature>
<dbReference type="NCBIfam" id="TIGR00482">
    <property type="entry name" value="nicotinate (nicotinamide) nucleotide adenylyltransferase"/>
    <property type="match status" value="1"/>
</dbReference>
<dbReference type="PANTHER" id="PTHR39321">
    <property type="entry name" value="NICOTINATE-NUCLEOTIDE ADENYLYLTRANSFERASE-RELATED"/>
    <property type="match status" value="1"/>
</dbReference>
<dbReference type="InterPro" id="IPR004821">
    <property type="entry name" value="Cyt_trans-like"/>
</dbReference>
<dbReference type="Pfam" id="PF01467">
    <property type="entry name" value="CTP_transf_like"/>
    <property type="match status" value="1"/>
</dbReference>
<keyword evidence="5 10" id="KW-0548">Nucleotidyltransferase</keyword>
<gene>
    <name evidence="10 12" type="primary">nadD</name>
    <name evidence="12" type="ORF">ACJDUG_10730</name>
</gene>
<evidence type="ECO:0000313" key="12">
    <source>
        <dbReference type="EMBL" id="MFL0247446.1"/>
    </source>
</evidence>
<keyword evidence="13" id="KW-1185">Reference proteome</keyword>
<proteinExistence type="inferred from homology"/>
<dbReference type="NCBIfam" id="TIGR00125">
    <property type="entry name" value="cyt_tran_rel"/>
    <property type="match status" value="1"/>
</dbReference>
<dbReference type="RefSeq" id="WP_406769892.1">
    <property type="nucleotide sequence ID" value="NZ_JBJHZZ010000006.1"/>
</dbReference>
<dbReference type="HAMAP" id="MF_00244">
    <property type="entry name" value="NaMN_adenylyltr"/>
    <property type="match status" value="1"/>
</dbReference>
<evidence type="ECO:0000256" key="10">
    <source>
        <dbReference type="HAMAP-Rule" id="MF_00244"/>
    </source>
</evidence>
<reference evidence="12 13" key="1">
    <citation type="submission" date="2024-11" db="EMBL/GenBank/DDBJ databases">
        <authorList>
            <person name="Heng Y.C."/>
            <person name="Lim A.C.H."/>
            <person name="Lee J.K.Y."/>
            <person name="Kittelmann S."/>
        </authorList>
    </citation>
    <scope>NUCLEOTIDE SEQUENCE [LARGE SCALE GENOMIC DNA]</scope>
    <source>
        <strain evidence="12 13">WILCCON 0185</strain>
    </source>
</reference>
<keyword evidence="4 10" id="KW-0808">Transferase</keyword>
<dbReference type="InterPro" id="IPR005248">
    <property type="entry name" value="NadD/NMNAT"/>
</dbReference>
<dbReference type="EC" id="2.7.7.18" evidence="10"/>
<dbReference type="GO" id="GO:0004515">
    <property type="term" value="F:nicotinate-nucleotide adenylyltransferase activity"/>
    <property type="evidence" value="ECO:0007669"/>
    <property type="project" value="UniProtKB-EC"/>
</dbReference>
<evidence type="ECO:0000313" key="13">
    <source>
        <dbReference type="Proteomes" id="UP001623591"/>
    </source>
</evidence>
<keyword evidence="3 10" id="KW-0662">Pyridine nucleotide biosynthesis</keyword>
<sequence length="201" mass="23418">MPNKGLFGGTFDPIHFGHLYIAEEALYMLNLDNILFMPTGNPPHKTNREITEAYIRYELVSMAIKGEERFNLSSFEIDEKGLSYTYKTLDYLNKKEPETNWFLITGVDCLMELDTWKNVDEIFKLCTLVVFNRLGYEKDNILKQKKIVEERYNIKIIFLDINPLDISSTSIKKLLKEGRNVNHLLPLNVLNTISELGLYKE</sequence>
<evidence type="ECO:0000256" key="9">
    <source>
        <dbReference type="ARBA" id="ARBA00048721"/>
    </source>
</evidence>
<dbReference type="SUPFAM" id="SSF52374">
    <property type="entry name" value="Nucleotidylyl transferase"/>
    <property type="match status" value="1"/>
</dbReference>
<dbReference type="Gene3D" id="3.40.50.620">
    <property type="entry name" value="HUPs"/>
    <property type="match status" value="1"/>
</dbReference>
<evidence type="ECO:0000259" key="11">
    <source>
        <dbReference type="Pfam" id="PF01467"/>
    </source>
</evidence>
<comment type="similarity">
    <text evidence="10">Belongs to the NadD family.</text>
</comment>
<evidence type="ECO:0000256" key="2">
    <source>
        <dbReference type="ARBA" id="ARBA00005019"/>
    </source>
</evidence>
<evidence type="ECO:0000256" key="3">
    <source>
        <dbReference type="ARBA" id="ARBA00022642"/>
    </source>
</evidence>
<dbReference type="Proteomes" id="UP001623591">
    <property type="component" value="Unassembled WGS sequence"/>
</dbReference>
<comment type="caution">
    <text evidence="12">The sequence shown here is derived from an EMBL/GenBank/DDBJ whole genome shotgun (WGS) entry which is preliminary data.</text>
</comment>
<evidence type="ECO:0000256" key="1">
    <source>
        <dbReference type="ARBA" id="ARBA00002324"/>
    </source>
</evidence>
<evidence type="ECO:0000256" key="7">
    <source>
        <dbReference type="ARBA" id="ARBA00022840"/>
    </source>
</evidence>
<comment type="function">
    <text evidence="1 10">Catalyzes the reversible adenylation of nicotinate mononucleotide (NaMN) to nicotinic acid adenine dinucleotide (NaAD).</text>
</comment>
<keyword evidence="7 10" id="KW-0067">ATP-binding</keyword>
<protein>
    <recommendedName>
        <fullName evidence="10">Probable nicotinate-nucleotide adenylyltransferase</fullName>
        <ecNumber evidence="10">2.7.7.18</ecNumber>
    </recommendedName>
    <alternativeName>
        <fullName evidence="10">Deamido-NAD(+) diphosphorylase</fullName>
    </alternativeName>
    <alternativeName>
        <fullName evidence="10">Deamido-NAD(+) pyrophosphorylase</fullName>
    </alternativeName>
    <alternativeName>
        <fullName evidence="10">Nicotinate mononucleotide adenylyltransferase</fullName>
        <shortName evidence="10">NaMN adenylyltransferase</shortName>
    </alternativeName>
</protein>
<organism evidence="12 13">
    <name type="scientific">Candidatus Clostridium stratigraminis</name>
    <dbReference type="NCBI Taxonomy" id="3381661"/>
    <lineage>
        <taxon>Bacteria</taxon>
        <taxon>Bacillati</taxon>
        <taxon>Bacillota</taxon>
        <taxon>Clostridia</taxon>
        <taxon>Eubacteriales</taxon>
        <taxon>Clostridiaceae</taxon>
        <taxon>Clostridium</taxon>
    </lineage>
</organism>